<comment type="caution">
    <text evidence="2">The sequence shown here is derived from an EMBL/GenBank/DDBJ whole genome shotgun (WGS) entry which is preliminary data.</text>
</comment>
<accession>A0ABD3WUL2</accession>
<keyword evidence="1" id="KW-0732">Signal</keyword>
<keyword evidence="3" id="KW-1185">Reference proteome</keyword>
<feature type="chain" id="PRO_5044850287" description="TNFR-Cys domain-containing protein" evidence="1">
    <location>
        <begin position="19"/>
        <end position="175"/>
    </location>
</feature>
<evidence type="ECO:0000313" key="3">
    <source>
        <dbReference type="Proteomes" id="UP001634394"/>
    </source>
</evidence>
<gene>
    <name evidence="2" type="ORF">ACJMK2_034816</name>
</gene>
<proteinExistence type="predicted"/>
<dbReference type="Proteomes" id="UP001634394">
    <property type="component" value="Unassembled WGS sequence"/>
</dbReference>
<dbReference type="EMBL" id="JBJQND010000005">
    <property type="protein sequence ID" value="KAL3877061.1"/>
    <property type="molecule type" value="Genomic_DNA"/>
</dbReference>
<evidence type="ECO:0000313" key="2">
    <source>
        <dbReference type="EMBL" id="KAL3877061.1"/>
    </source>
</evidence>
<sequence>MEYLACLLFTCLASFTVAQSTSGCYYTTCPSCPYGHYNYRYDWRGCQECYCEYTTAHYGTTRCPYVMCPTCNYNQYQAYRTDWRGCQECYCEWRITTPSSIDSTLPPHPASYWSMSRSSLLSIILNLKQEAQSLLDNAKNTYDHVLHSVIVNDLKKRREAVKEDETKDQVDNKKA</sequence>
<evidence type="ECO:0000256" key="1">
    <source>
        <dbReference type="SAM" id="SignalP"/>
    </source>
</evidence>
<dbReference type="AlphaFoldDB" id="A0ABD3WUL2"/>
<organism evidence="2 3">
    <name type="scientific">Sinanodonta woodiana</name>
    <name type="common">Chinese pond mussel</name>
    <name type="synonym">Anodonta woodiana</name>
    <dbReference type="NCBI Taxonomy" id="1069815"/>
    <lineage>
        <taxon>Eukaryota</taxon>
        <taxon>Metazoa</taxon>
        <taxon>Spiralia</taxon>
        <taxon>Lophotrochozoa</taxon>
        <taxon>Mollusca</taxon>
        <taxon>Bivalvia</taxon>
        <taxon>Autobranchia</taxon>
        <taxon>Heteroconchia</taxon>
        <taxon>Palaeoheterodonta</taxon>
        <taxon>Unionida</taxon>
        <taxon>Unionoidea</taxon>
        <taxon>Unionidae</taxon>
        <taxon>Unioninae</taxon>
        <taxon>Sinanodonta</taxon>
    </lineage>
</organism>
<feature type="signal peptide" evidence="1">
    <location>
        <begin position="1"/>
        <end position="18"/>
    </location>
</feature>
<name>A0ABD3WUL2_SINWO</name>
<protein>
    <recommendedName>
        <fullName evidence="4">TNFR-Cys domain-containing protein</fullName>
    </recommendedName>
</protein>
<evidence type="ECO:0008006" key="4">
    <source>
        <dbReference type="Google" id="ProtNLM"/>
    </source>
</evidence>
<reference evidence="2 3" key="1">
    <citation type="submission" date="2024-11" db="EMBL/GenBank/DDBJ databases">
        <title>Chromosome-level genome assembly of the freshwater bivalve Anodonta woodiana.</title>
        <authorList>
            <person name="Chen X."/>
        </authorList>
    </citation>
    <scope>NUCLEOTIDE SEQUENCE [LARGE SCALE GENOMIC DNA]</scope>
    <source>
        <strain evidence="2">MN2024</strain>
        <tissue evidence="2">Gills</tissue>
    </source>
</reference>